<organism evidence="4 5">
    <name type="scientific">Arthrobotrys musiformis</name>
    <dbReference type="NCBI Taxonomy" id="47236"/>
    <lineage>
        <taxon>Eukaryota</taxon>
        <taxon>Fungi</taxon>
        <taxon>Dikarya</taxon>
        <taxon>Ascomycota</taxon>
        <taxon>Pezizomycotina</taxon>
        <taxon>Orbiliomycetes</taxon>
        <taxon>Orbiliales</taxon>
        <taxon>Orbiliaceae</taxon>
        <taxon>Arthrobotrys</taxon>
    </lineage>
</organism>
<feature type="chain" id="PRO_5043967767" evidence="3">
    <location>
        <begin position="20"/>
        <end position="445"/>
    </location>
</feature>
<keyword evidence="1" id="KW-0175">Coiled coil</keyword>
<evidence type="ECO:0000313" key="4">
    <source>
        <dbReference type="EMBL" id="KAK6501642.1"/>
    </source>
</evidence>
<feature type="coiled-coil region" evidence="1">
    <location>
        <begin position="277"/>
        <end position="304"/>
    </location>
</feature>
<feature type="region of interest" description="Disordered" evidence="2">
    <location>
        <begin position="396"/>
        <end position="445"/>
    </location>
</feature>
<comment type="caution">
    <text evidence="4">The sequence shown here is derived from an EMBL/GenBank/DDBJ whole genome shotgun (WGS) entry which is preliminary data.</text>
</comment>
<dbReference type="EMBL" id="JAVHJL010000006">
    <property type="protein sequence ID" value="KAK6501642.1"/>
    <property type="molecule type" value="Genomic_DNA"/>
</dbReference>
<protein>
    <submittedName>
        <fullName evidence="4">Uncharacterized protein</fullName>
    </submittedName>
</protein>
<feature type="signal peptide" evidence="3">
    <location>
        <begin position="1"/>
        <end position="19"/>
    </location>
</feature>
<proteinExistence type="predicted"/>
<dbReference type="Proteomes" id="UP001370758">
    <property type="component" value="Unassembled WGS sequence"/>
</dbReference>
<gene>
    <name evidence="4" type="ORF">TWF481_009475</name>
</gene>
<keyword evidence="5" id="KW-1185">Reference proteome</keyword>
<sequence>MRFRLVHSVGLILLPLAVAYEIAFYPYWLGLDSEGDDPMNYRVYPRFKCNKIIHENAGQDFVQNIIVRVAEGATTPGLLVFYAPSEDDEEPCHEENGVVAAYFYKDKTEVQQRFYTERGGGMTYFREVGDDTDEWAILVDWLGLQPGEAALRVNGDGDEDFKEYWKKWDDTSVELYPYDEEHGYNTMADYSYGEDDENEGTLREAAEGVVWPAIEGEYGNIFAPHQRVPDEDVYYESFRNWRNARIRFGDYRPITSEFTNIYPVEELRDMGYIIDDAIEARMRQQRQQERLDNLELERVYEEDRVKHQNAQEMYTRVGDMFNGGEFGSNVNPPDVNDQRRKTRPFLEDMIMIGHDPAVVNQSPGINNNYGLGEGFIQQENVQIEEEKDNEDDFVARYGGPGQLGGYEGDSELGTGTDHLSTTQYLSSIQGESQGIPPRSPLYDNQ</sequence>
<evidence type="ECO:0000256" key="1">
    <source>
        <dbReference type="SAM" id="Coils"/>
    </source>
</evidence>
<feature type="compositionally biased region" description="Gly residues" evidence="2">
    <location>
        <begin position="398"/>
        <end position="407"/>
    </location>
</feature>
<evidence type="ECO:0000256" key="2">
    <source>
        <dbReference type="SAM" id="MobiDB-lite"/>
    </source>
</evidence>
<feature type="compositionally biased region" description="Polar residues" evidence="2">
    <location>
        <begin position="417"/>
        <end position="432"/>
    </location>
</feature>
<evidence type="ECO:0000256" key="3">
    <source>
        <dbReference type="SAM" id="SignalP"/>
    </source>
</evidence>
<accession>A0AAV9W602</accession>
<dbReference type="AlphaFoldDB" id="A0AAV9W602"/>
<keyword evidence="3" id="KW-0732">Signal</keyword>
<name>A0AAV9W602_9PEZI</name>
<evidence type="ECO:0000313" key="5">
    <source>
        <dbReference type="Proteomes" id="UP001370758"/>
    </source>
</evidence>
<reference evidence="4 5" key="1">
    <citation type="submission" date="2023-08" db="EMBL/GenBank/DDBJ databases">
        <authorList>
            <person name="Palmer J.M."/>
        </authorList>
    </citation>
    <scope>NUCLEOTIDE SEQUENCE [LARGE SCALE GENOMIC DNA]</scope>
    <source>
        <strain evidence="4 5">TWF481</strain>
    </source>
</reference>